<dbReference type="STRING" id="288992.SAMN04488522_10589"/>
<dbReference type="AlphaFoldDB" id="A0A1M5IWR4"/>
<protein>
    <submittedName>
        <fullName evidence="1">Uncharacterized protein</fullName>
    </submittedName>
</protein>
<keyword evidence="2" id="KW-1185">Reference proteome</keyword>
<sequence>MSTEQNLIKELITLLANKRLDQEEISRITEVVTRAYHDPEGYIYSEEDGDMSWLLETDPEGITTWAIYSELIAFFIISDKIDEFHEQVQEPFEGGPIPDFPYGQFPSTDEYFVWINKLLKAMPQGYQLISFGDSYGDNLQGIIVDRADTHKIMALCQTLNVKSSESFY</sequence>
<gene>
    <name evidence="1" type="ORF">SAMN04488522_10589</name>
</gene>
<organism evidence="1 2">
    <name type="scientific">Pedobacter caeni</name>
    <dbReference type="NCBI Taxonomy" id="288992"/>
    <lineage>
        <taxon>Bacteria</taxon>
        <taxon>Pseudomonadati</taxon>
        <taxon>Bacteroidota</taxon>
        <taxon>Sphingobacteriia</taxon>
        <taxon>Sphingobacteriales</taxon>
        <taxon>Sphingobacteriaceae</taxon>
        <taxon>Pedobacter</taxon>
    </lineage>
</organism>
<evidence type="ECO:0000313" key="1">
    <source>
        <dbReference type="EMBL" id="SHG32499.1"/>
    </source>
</evidence>
<dbReference type="RefSeq" id="WP_073234314.1">
    <property type="nucleotide sequence ID" value="NZ_FQUQ01000005.1"/>
</dbReference>
<dbReference type="OrthoDB" id="1349918at2"/>
<dbReference type="Proteomes" id="UP000184287">
    <property type="component" value="Unassembled WGS sequence"/>
</dbReference>
<name>A0A1M5IWR4_9SPHI</name>
<reference evidence="2" key="1">
    <citation type="submission" date="2016-11" db="EMBL/GenBank/DDBJ databases">
        <authorList>
            <person name="Varghese N."/>
            <person name="Submissions S."/>
        </authorList>
    </citation>
    <scope>NUCLEOTIDE SEQUENCE [LARGE SCALE GENOMIC DNA]</scope>
    <source>
        <strain evidence="2">DSM 16990</strain>
    </source>
</reference>
<evidence type="ECO:0000313" key="2">
    <source>
        <dbReference type="Proteomes" id="UP000184287"/>
    </source>
</evidence>
<dbReference type="EMBL" id="FQUQ01000005">
    <property type="protein sequence ID" value="SHG32499.1"/>
    <property type="molecule type" value="Genomic_DNA"/>
</dbReference>
<accession>A0A1M5IWR4</accession>
<proteinExistence type="predicted"/>